<dbReference type="Pfam" id="PF13202">
    <property type="entry name" value="EF-hand_5"/>
    <property type="match status" value="2"/>
</dbReference>
<dbReference type="KEGG" id="prn:BW723_11280"/>
<accession>A0A1B8TPY0</accession>
<feature type="compositionally biased region" description="Basic and acidic residues" evidence="1">
    <location>
        <begin position="38"/>
        <end position="94"/>
    </location>
</feature>
<dbReference type="AlphaFoldDB" id="A0A1B8TPY0"/>
<evidence type="ECO:0000259" key="3">
    <source>
        <dbReference type="PROSITE" id="PS50222"/>
    </source>
</evidence>
<feature type="domain" description="EF-hand" evidence="3">
    <location>
        <begin position="54"/>
        <end position="89"/>
    </location>
</feature>
<dbReference type="PROSITE" id="PS50222">
    <property type="entry name" value="EF_HAND_2"/>
    <property type="match status" value="1"/>
</dbReference>
<proteinExistence type="predicted"/>
<evidence type="ECO:0000256" key="1">
    <source>
        <dbReference type="SAM" id="MobiDB-lite"/>
    </source>
</evidence>
<dbReference type="STRING" id="996801.BW723_11280"/>
<dbReference type="Proteomes" id="UP000092612">
    <property type="component" value="Unassembled WGS sequence"/>
</dbReference>
<evidence type="ECO:0000313" key="4">
    <source>
        <dbReference type="EMBL" id="OBY61652.1"/>
    </source>
</evidence>
<comment type="caution">
    <text evidence="4">The sequence shown here is derived from an EMBL/GenBank/DDBJ whole genome shotgun (WGS) entry which is preliminary data.</text>
</comment>
<evidence type="ECO:0000256" key="2">
    <source>
        <dbReference type="SAM" id="SignalP"/>
    </source>
</evidence>
<feature type="region of interest" description="Disordered" evidence="1">
    <location>
        <begin position="20"/>
        <end position="94"/>
    </location>
</feature>
<dbReference type="EMBL" id="LSFL01000042">
    <property type="protein sequence ID" value="OBY61652.1"/>
    <property type="molecule type" value="Genomic_DNA"/>
</dbReference>
<dbReference type="GO" id="GO:0005509">
    <property type="term" value="F:calcium ion binding"/>
    <property type="evidence" value="ECO:0007669"/>
    <property type="project" value="InterPro"/>
</dbReference>
<dbReference type="Gene3D" id="1.10.238.10">
    <property type="entry name" value="EF-hand"/>
    <property type="match status" value="2"/>
</dbReference>
<feature type="signal peptide" evidence="2">
    <location>
        <begin position="1"/>
        <end position="20"/>
    </location>
</feature>
<dbReference type="InterPro" id="IPR011992">
    <property type="entry name" value="EF-hand-dom_pair"/>
</dbReference>
<dbReference type="OrthoDB" id="1145220at2"/>
<dbReference type="InterPro" id="IPR018247">
    <property type="entry name" value="EF_Hand_1_Ca_BS"/>
</dbReference>
<gene>
    <name evidence="4" type="ORF">LPB301_16485</name>
</gene>
<dbReference type="SUPFAM" id="SSF47473">
    <property type="entry name" value="EF-hand"/>
    <property type="match status" value="1"/>
</dbReference>
<feature type="chain" id="PRO_5008615395" description="EF-hand domain-containing protein" evidence="2">
    <location>
        <begin position="21"/>
        <end position="94"/>
    </location>
</feature>
<dbReference type="RefSeq" id="WP_068364784.1">
    <property type="nucleotide sequence ID" value="NZ_CP019337.1"/>
</dbReference>
<keyword evidence="2" id="KW-0732">Signal</keyword>
<sequence length="94" mass="10750">MKKSILTVAVILLSFTAVSAQENNDEKRREGPPSVEQLIKELDKDEDGKISKKEAKGPIKKDFKKIDTDEDGFLTKEELEKAPKPKRRERPENK</sequence>
<protein>
    <recommendedName>
        <fullName evidence="3">EF-hand domain-containing protein</fullName>
    </recommendedName>
</protein>
<dbReference type="InterPro" id="IPR002048">
    <property type="entry name" value="EF_hand_dom"/>
</dbReference>
<dbReference type="PROSITE" id="PS00018">
    <property type="entry name" value="EF_HAND_1"/>
    <property type="match status" value="1"/>
</dbReference>
<reference evidence="5" key="1">
    <citation type="submission" date="2016-02" db="EMBL/GenBank/DDBJ databases">
        <title>Paenibacillus sp. LPB0068, isolated from Crassostrea gigas.</title>
        <authorList>
            <person name="Shin S.-K."/>
            <person name="Yi H."/>
        </authorList>
    </citation>
    <scope>NUCLEOTIDE SEQUENCE [LARGE SCALE GENOMIC DNA]</scope>
    <source>
        <strain evidence="5">KCTC 23969</strain>
    </source>
</reference>
<evidence type="ECO:0000313" key="5">
    <source>
        <dbReference type="Proteomes" id="UP000092612"/>
    </source>
</evidence>
<keyword evidence="5" id="KW-1185">Reference proteome</keyword>
<organism evidence="4 5">
    <name type="scientific">Polaribacter reichenbachii</name>
    <dbReference type="NCBI Taxonomy" id="996801"/>
    <lineage>
        <taxon>Bacteria</taxon>
        <taxon>Pseudomonadati</taxon>
        <taxon>Bacteroidota</taxon>
        <taxon>Flavobacteriia</taxon>
        <taxon>Flavobacteriales</taxon>
        <taxon>Flavobacteriaceae</taxon>
    </lineage>
</organism>
<name>A0A1B8TPY0_9FLAO</name>